<sequence>MLRADLMLNRPSSTSWVLAGDFNVKVNEEEKRGGLPFRLNEGADFLQFMLEAGVCDADFSGTNYTWCNNRQGRAQVWKHLDRLLLNLDALHMGNNILVQHLVKDPLDHAPLLLLASSRLDNEPKPFWFINVWTTKARLLDVIREGWAGEVFGSPLCILATKLRRIKQVLKRWSKDFFGDIFKAVRDAERAVTETEIA</sequence>
<dbReference type="GeneID" id="140014593"/>
<organism evidence="1 2">
    <name type="scientific">Coffea arabica</name>
    <name type="common">Arabian coffee</name>
    <dbReference type="NCBI Taxonomy" id="13443"/>
    <lineage>
        <taxon>Eukaryota</taxon>
        <taxon>Viridiplantae</taxon>
        <taxon>Streptophyta</taxon>
        <taxon>Embryophyta</taxon>
        <taxon>Tracheophyta</taxon>
        <taxon>Spermatophyta</taxon>
        <taxon>Magnoliopsida</taxon>
        <taxon>eudicotyledons</taxon>
        <taxon>Gunneridae</taxon>
        <taxon>Pentapetalae</taxon>
        <taxon>asterids</taxon>
        <taxon>lamiids</taxon>
        <taxon>Gentianales</taxon>
        <taxon>Rubiaceae</taxon>
        <taxon>Ixoroideae</taxon>
        <taxon>Gardenieae complex</taxon>
        <taxon>Bertiereae - Coffeeae clade</taxon>
        <taxon>Coffeeae</taxon>
        <taxon>Coffea</taxon>
    </lineage>
</organism>
<reference evidence="2" key="1">
    <citation type="submission" date="2025-08" db="UniProtKB">
        <authorList>
            <consortium name="RefSeq"/>
        </authorList>
    </citation>
    <scope>IDENTIFICATION</scope>
    <source>
        <tissue evidence="2">Leaves</tissue>
    </source>
</reference>
<keyword evidence="1" id="KW-1185">Reference proteome</keyword>
<dbReference type="PANTHER" id="PTHR33710">
    <property type="entry name" value="BNAC02G09200D PROTEIN"/>
    <property type="match status" value="1"/>
</dbReference>
<dbReference type="InterPro" id="IPR036691">
    <property type="entry name" value="Endo/exonu/phosph_ase_sf"/>
</dbReference>
<name>A0ABM4VQE6_COFAR</name>
<evidence type="ECO:0000313" key="2">
    <source>
        <dbReference type="RefSeq" id="XP_071921760.1"/>
    </source>
</evidence>
<dbReference type="Gene3D" id="3.60.10.10">
    <property type="entry name" value="Endonuclease/exonuclease/phosphatase"/>
    <property type="match status" value="1"/>
</dbReference>
<protein>
    <recommendedName>
        <fullName evidence="3">Endonuclease/exonuclease/phosphatase domain-containing protein</fullName>
    </recommendedName>
</protein>
<dbReference type="Proteomes" id="UP001652660">
    <property type="component" value="Chromosome 9e"/>
</dbReference>
<gene>
    <name evidence="2" type="primary">LOC140014593</name>
</gene>
<dbReference type="SUPFAM" id="SSF56219">
    <property type="entry name" value="DNase I-like"/>
    <property type="match status" value="1"/>
</dbReference>
<evidence type="ECO:0008006" key="3">
    <source>
        <dbReference type="Google" id="ProtNLM"/>
    </source>
</evidence>
<evidence type="ECO:0000313" key="1">
    <source>
        <dbReference type="Proteomes" id="UP001652660"/>
    </source>
</evidence>
<dbReference type="RefSeq" id="XP_071921760.1">
    <property type="nucleotide sequence ID" value="XM_072065659.1"/>
</dbReference>
<dbReference type="PANTHER" id="PTHR33710:SF77">
    <property type="entry name" value="DNASE I-LIKE SUPERFAMILY PROTEIN"/>
    <property type="match status" value="1"/>
</dbReference>
<accession>A0ABM4VQE6</accession>
<proteinExistence type="predicted"/>